<gene>
    <name evidence="2" type="ORF">NONO_c31220</name>
</gene>
<dbReference type="KEGG" id="nno:NONO_c31220"/>
<reference evidence="2 3" key="1">
    <citation type="journal article" date="2014" name="Appl. Environ. Microbiol.">
        <title>Insights into the Microbial Degradation of Rubber and Gutta-Percha by Analysis of the Complete Genome of Nocardia nova SH22a.</title>
        <authorList>
            <person name="Luo Q."/>
            <person name="Hiessl S."/>
            <person name="Poehlein A."/>
            <person name="Daniel R."/>
            <person name="Steinbuchel A."/>
        </authorList>
    </citation>
    <scope>NUCLEOTIDE SEQUENCE [LARGE SCALE GENOMIC DNA]</scope>
    <source>
        <strain evidence="2">SH22a</strain>
    </source>
</reference>
<dbReference type="PATRIC" id="fig|1415166.3.peg.3202"/>
<dbReference type="Proteomes" id="UP000019150">
    <property type="component" value="Chromosome"/>
</dbReference>
<dbReference type="EMBL" id="CP006850">
    <property type="protein sequence ID" value="AHH17909.1"/>
    <property type="molecule type" value="Genomic_DNA"/>
</dbReference>
<accession>W5TFK1</accession>
<organism evidence="2 3">
    <name type="scientific">Nocardia nova SH22a</name>
    <dbReference type="NCBI Taxonomy" id="1415166"/>
    <lineage>
        <taxon>Bacteria</taxon>
        <taxon>Bacillati</taxon>
        <taxon>Actinomycetota</taxon>
        <taxon>Actinomycetes</taxon>
        <taxon>Mycobacteriales</taxon>
        <taxon>Nocardiaceae</taxon>
        <taxon>Nocardia</taxon>
    </lineage>
</organism>
<evidence type="ECO:0000259" key="1">
    <source>
        <dbReference type="Pfam" id="PF04738"/>
    </source>
</evidence>
<dbReference type="STRING" id="1415166.NONO_c31220"/>
<dbReference type="OrthoDB" id="2442707at2"/>
<sequence length="803" mass="86783">MRTHLEIAALRRNAVAYQPFSAPATLDWCGRYDSAHARLEASASEVLRRAYKAVEATADGESKRVLVELQRRVRATKSIARLPLGSLGLAEVDDAAGCYQAALDAVAALEGDLDTTIEDTYRGERARLAAVLSRPEFADAAAMTSASQFTGIANYVTGPGATKKARKTEPRLLDLAYRAMLRTTPFGRLTTVGLHRHAESAPSLWDDDGAEATRVVHLDYMQQYALQSKERPGDLLRLTHSASRVPDSGVVQYVVADLDGGSKRVHLPETGFVRALIGLTELGPLRRADIIACLAATLAVPDAKVESAVDGCVRNGLLVACPDAFAPHNSLYADCAAALPFREIAAATGADRRARIAATEQHIADRAAALGTPLRVAVFEDSIGAATDRDVRATTAGIEGLREGLGLCAVYDRNVDLRLISAAVVRGLLADGGRAPLLSIARSVVENTYSTYQLILQRNPRPRDVRKLVPGEHYLDLLEFRRGMDAEFAARIDADADAGEVHLRSAEAGALLAARPGSLGGLFDHSYAVYLQQSGDRHVLNDAYAGNGSMMARFTHPEIPGHSAVLDTMRANIAAWDAPVRQVGDLHGMSVNQCPALVPDPMTALDWSRLTVRADPAGPGLLFEDADRRPVVPMSFGAGMPERFPYPNRLIAWQFLGGRLLRTPMSARHRRLADRTGGAAGIAPAPRLTVGDVTLARRRWYGLPELLARLGAGTHAETFAAFRRARREFGLPEQFFVKRDPLVIDRADRAPKPVFLDTRSVMSVTSAARRLGEPGRFTHIEECLPLPESGARVCEAVVNEDIA</sequence>
<name>W5TFK1_9NOCA</name>
<feature type="domain" description="Lantibiotic dehydratase N-terminal" evidence="1">
    <location>
        <begin position="134"/>
        <end position="339"/>
    </location>
</feature>
<dbReference type="HOGENOM" id="CLU_334579_0_0_11"/>
<dbReference type="InterPro" id="IPR006827">
    <property type="entry name" value="Lant_deHydtase_N"/>
</dbReference>
<evidence type="ECO:0000313" key="3">
    <source>
        <dbReference type="Proteomes" id="UP000019150"/>
    </source>
</evidence>
<dbReference type="eggNOG" id="ENOG502Z8P5">
    <property type="taxonomic scope" value="Bacteria"/>
</dbReference>
<dbReference type="RefSeq" id="WP_025349357.1">
    <property type="nucleotide sequence ID" value="NZ_CP006850.1"/>
</dbReference>
<proteinExistence type="predicted"/>
<keyword evidence="3" id="KW-1185">Reference proteome</keyword>
<dbReference type="Pfam" id="PF04738">
    <property type="entry name" value="Lant_dehydr_N"/>
    <property type="match status" value="1"/>
</dbReference>
<protein>
    <submittedName>
        <fullName evidence="2">Lantibiotic dehydratase-like protein</fullName>
    </submittedName>
</protein>
<evidence type="ECO:0000313" key="2">
    <source>
        <dbReference type="EMBL" id="AHH17909.1"/>
    </source>
</evidence>
<dbReference type="AlphaFoldDB" id="W5TFK1"/>